<dbReference type="AlphaFoldDB" id="A0A9P4V8D4"/>
<keyword evidence="3" id="KW-1185">Reference proteome</keyword>
<sequence>MFCSFCAAVPLYNFLSSLLNSLGLTSMHSEAYGMSSTLGASEASAFDLADLGHHGEFFTGLFLKGRLFSCLSGATIFLG</sequence>
<dbReference type="Proteomes" id="UP000799444">
    <property type="component" value="Unassembled WGS sequence"/>
</dbReference>
<reference evidence="2" key="1">
    <citation type="journal article" date="2020" name="Stud. Mycol.">
        <title>101 Dothideomycetes genomes: a test case for predicting lifestyles and emergence of pathogens.</title>
        <authorList>
            <person name="Haridas S."/>
            <person name="Albert R."/>
            <person name="Binder M."/>
            <person name="Bloem J."/>
            <person name="Labutti K."/>
            <person name="Salamov A."/>
            <person name="Andreopoulos B."/>
            <person name="Baker S."/>
            <person name="Barry K."/>
            <person name="Bills G."/>
            <person name="Bluhm B."/>
            <person name="Cannon C."/>
            <person name="Castanera R."/>
            <person name="Culley D."/>
            <person name="Daum C."/>
            <person name="Ezra D."/>
            <person name="Gonzalez J."/>
            <person name="Henrissat B."/>
            <person name="Kuo A."/>
            <person name="Liang C."/>
            <person name="Lipzen A."/>
            <person name="Lutzoni F."/>
            <person name="Magnuson J."/>
            <person name="Mondo S."/>
            <person name="Nolan M."/>
            <person name="Ohm R."/>
            <person name="Pangilinan J."/>
            <person name="Park H.-J."/>
            <person name="Ramirez L."/>
            <person name="Alfaro M."/>
            <person name="Sun H."/>
            <person name="Tritt A."/>
            <person name="Yoshinaga Y."/>
            <person name="Zwiers L.-H."/>
            <person name="Turgeon B."/>
            <person name="Goodwin S."/>
            <person name="Spatafora J."/>
            <person name="Crous P."/>
            <person name="Grigoriev I."/>
        </authorList>
    </citation>
    <scope>NUCLEOTIDE SEQUENCE</scope>
    <source>
        <strain evidence="2">CBS 125425</strain>
    </source>
</reference>
<proteinExistence type="predicted"/>
<evidence type="ECO:0000313" key="2">
    <source>
        <dbReference type="EMBL" id="KAF2739380.1"/>
    </source>
</evidence>
<feature type="chain" id="PRO_5040148303" evidence="1">
    <location>
        <begin position="22"/>
        <end position="79"/>
    </location>
</feature>
<protein>
    <submittedName>
        <fullName evidence="2">Uncharacterized protein</fullName>
    </submittedName>
</protein>
<name>A0A9P4V8D4_9PLEO</name>
<comment type="caution">
    <text evidence="2">The sequence shown here is derived from an EMBL/GenBank/DDBJ whole genome shotgun (WGS) entry which is preliminary data.</text>
</comment>
<evidence type="ECO:0000313" key="3">
    <source>
        <dbReference type="Proteomes" id="UP000799444"/>
    </source>
</evidence>
<feature type="signal peptide" evidence="1">
    <location>
        <begin position="1"/>
        <end position="21"/>
    </location>
</feature>
<gene>
    <name evidence="2" type="ORF">EJ04DRAFT_310183</name>
</gene>
<evidence type="ECO:0000256" key="1">
    <source>
        <dbReference type="SAM" id="SignalP"/>
    </source>
</evidence>
<accession>A0A9P4V8D4</accession>
<organism evidence="2 3">
    <name type="scientific">Polyplosphaeria fusca</name>
    <dbReference type="NCBI Taxonomy" id="682080"/>
    <lineage>
        <taxon>Eukaryota</taxon>
        <taxon>Fungi</taxon>
        <taxon>Dikarya</taxon>
        <taxon>Ascomycota</taxon>
        <taxon>Pezizomycotina</taxon>
        <taxon>Dothideomycetes</taxon>
        <taxon>Pleosporomycetidae</taxon>
        <taxon>Pleosporales</taxon>
        <taxon>Tetraplosphaeriaceae</taxon>
        <taxon>Polyplosphaeria</taxon>
    </lineage>
</organism>
<dbReference type="EMBL" id="ML996104">
    <property type="protein sequence ID" value="KAF2739380.1"/>
    <property type="molecule type" value="Genomic_DNA"/>
</dbReference>
<keyword evidence="1" id="KW-0732">Signal</keyword>